<reference evidence="10 11" key="1">
    <citation type="submission" date="2019-04" db="EMBL/GenBank/DDBJ databases">
        <title>Whole genome sequencing of Brevibacillus sp. TGS2-1.</title>
        <authorList>
            <person name="Choi A."/>
        </authorList>
    </citation>
    <scope>NUCLEOTIDE SEQUENCE [LARGE SCALE GENOMIC DNA]</scope>
    <source>
        <strain evidence="10 11">TGS2-1</strain>
    </source>
</reference>
<dbReference type="SUPFAM" id="SSF56214">
    <property type="entry name" value="4'-phosphopantetheinyl transferase"/>
    <property type="match status" value="1"/>
</dbReference>
<evidence type="ECO:0000313" key="11">
    <source>
        <dbReference type="Proteomes" id="UP000307841"/>
    </source>
</evidence>
<dbReference type="InterPro" id="IPR037143">
    <property type="entry name" value="4-PPantetheinyl_Trfase_dom_sf"/>
</dbReference>
<dbReference type="Proteomes" id="UP000307841">
    <property type="component" value="Unassembled WGS sequence"/>
</dbReference>
<dbReference type="AlphaFoldDB" id="A0A4U2YA89"/>
<comment type="catalytic activity">
    <reaction evidence="8">
        <text>apo-[ACP] + CoA = holo-[ACP] + adenosine 3',5'-bisphosphate + H(+)</text>
        <dbReference type="Rhea" id="RHEA:12068"/>
        <dbReference type="Rhea" id="RHEA-COMP:9685"/>
        <dbReference type="Rhea" id="RHEA-COMP:9690"/>
        <dbReference type="ChEBI" id="CHEBI:15378"/>
        <dbReference type="ChEBI" id="CHEBI:29999"/>
        <dbReference type="ChEBI" id="CHEBI:57287"/>
        <dbReference type="ChEBI" id="CHEBI:58343"/>
        <dbReference type="ChEBI" id="CHEBI:64479"/>
        <dbReference type="EC" id="2.7.8.7"/>
    </reaction>
</comment>
<keyword evidence="6 8" id="KW-0443">Lipid metabolism</keyword>
<comment type="function">
    <text evidence="8">Transfers the 4'-phosphopantetheine moiety from coenzyme A to a Ser of acyl-carrier-protein.</text>
</comment>
<keyword evidence="5 8" id="KW-0460">Magnesium</keyword>
<keyword evidence="2 8" id="KW-0808">Transferase</keyword>
<keyword evidence="7 8" id="KW-0275">Fatty acid biosynthesis</keyword>
<dbReference type="GO" id="GO:0006633">
    <property type="term" value="P:fatty acid biosynthetic process"/>
    <property type="evidence" value="ECO:0007669"/>
    <property type="project" value="UniProtKB-UniRule"/>
</dbReference>
<dbReference type="HAMAP" id="MF_00101">
    <property type="entry name" value="AcpS"/>
    <property type="match status" value="1"/>
</dbReference>
<dbReference type="GO" id="GO:0008897">
    <property type="term" value="F:holo-[acyl-carrier-protein] synthase activity"/>
    <property type="evidence" value="ECO:0007669"/>
    <property type="project" value="UniProtKB-UniRule"/>
</dbReference>
<comment type="caution">
    <text evidence="10">The sequence shown here is derived from an EMBL/GenBank/DDBJ whole genome shotgun (WGS) entry which is preliminary data.</text>
</comment>
<sequence length="135" mass="14984">MIIGTGVDIVEIERIATLIKRQERAIKHFLTTDEQQLLHGKSETRQAEMAAGRFAAKEAGAKALGTGIGAVLSFLDMEILPNHLGKPVMTIKHEVYSKLDLDPARIHIHVSISHSKTHAIAQVILEDRSMFEQPR</sequence>
<keyword evidence="11" id="KW-1185">Reference proteome</keyword>
<keyword evidence="1 8" id="KW-0444">Lipid biosynthesis</keyword>
<dbReference type="Pfam" id="PF01648">
    <property type="entry name" value="ACPS"/>
    <property type="match status" value="1"/>
</dbReference>
<dbReference type="EC" id="2.7.8.7" evidence="8"/>
<keyword evidence="8" id="KW-0963">Cytoplasm</keyword>
<comment type="subcellular location">
    <subcellularLocation>
        <location evidence="8">Cytoplasm</location>
    </subcellularLocation>
</comment>
<proteinExistence type="inferred from homology"/>
<accession>A0A4U2YA89</accession>
<dbReference type="EMBL" id="SZNK01000001">
    <property type="protein sequence ID" value="TKI57636.1"/>
    <property type="molecule type" value="Genomic_DNA"/>
</dbReference>
<evidence type="ECO:0000256" key="4">
    <source>
        <dbReference type="ARBA" id="ARBA00022832"/>
    </source>
</evidence>
<feature type="domain" description="4'-phosphopantetheinyl transferase" evidence="9">
    <location>
        <begin position="5"/>
        <end position="119"/>
    </location>
</feature>
<protein>
    <recommendedName>
        <fullName evidence="8">Holo-[acyl-carrier-protein] synthase</fullName>
        <shortName evidence="8">Holo-ACP synthase</shortName>
        <ecNumber evidence="8">2.7.8.7</ecNumber>
    </recommendedName>
    <alternativeName>
        <fullName evidence="8">4'-phosphopantetheinyl transferase AcpS</fullName>
    </alternativeName>
</protein>
<dbReference type="NCBIfam" id="TIGR00516">
    <property type="entry name" value="acpS"/>
    <property type="match status" value="1"/>
</dbReference>
<gene>
    <name evidence="8 10" type="primary">acpS</name>
    <name evidence="10" type="ORF">E8L90_20575</name>
</gene>
<evidence type="ECO:0000256" key="8">
    <source>
        <dbReference type="HAMAP-Rule" id="MF_00101"/>
    </source>
</evidence>
<dbReference type="RefSeq" id="WP_137031092.1">
    <property type="nucleotide sequence ID" value="NZ_SZNK01000001.1"/>
</dbReference>
<organism evidence="10 11">
    <name type="scientific">Brevibacillus antibioticus</name>
    <dbReference type="NCBI Taxonomy" id="2570228"/>
    <lineage>
        <taxon>Bacteria</taxon>
        <taxon>Bacillati</taxon>
        <taxon>Bacillota</taxon>
        <taxon>Bacilli</taxon>
        <taxon>Bacillales</taxon>
        <taxon>Paenibacillaceae</taxon>
        <taxon>Brevibacillus</taxon>
    </lineage>
</organism>
<evidence type="ECO:0000256" key="7">
    <source>
        <dbReference type="ARBA" id="ARBA00023160"/>
    </source>
</evidence>
<feature type="binding site" evidence="8">
    <location>
        <position position="8"/>
    </location>
    <ligand>
        <name>Mg(2+)</name>
        <dbReference type="ChEBI" id="CHEBI:18420"/>
    </ligand>
</feature>
<keyword evidence="3 8" id="KW-0479">Metal-binding</keyword>
<dbReference type="GO" id="GO:0000287">
    <property type="term" value="F:magnesium ion binding"/>
    <property type="evidence" value="ECO:0007669"/>
    <property type="project" value="UniProtKB-UniRule"/>
</dbReference>
<name>A0A4U2YA89_9BACL</name>
<evidence type="ECO:0000256" key="1">
    <source>
        <dbReference type="ARBA" id="ARBA00022516"/>
    </source>
</evidence>
<dbReference type="GO" id="GO:0005737">
    <property type="term" value="C:cytoplasm"/>
    <property type="evidence" value="ECO:0007669"/>
    <property type="project" value="UniProtKB-SubCell"/>
</dbReference>
<dbReference type="InterPro" id="IPR004568">
    <property type="entry name" value="Ppantetheine-prot_Trfase_dom"/>
</dbReference>
<dbReference type="OrthoDB" id="517356at2"/>
<dbReference type="InterPro" id="IPR008278">
    <property type="entry name" value="4-PPantetheinyl_Trfase_dom"/>
</dbReference>
<evidence type="ECO:0000256" key="6">
    <source>
        <dbReference type="ARBA" id="ARBA00023098"/>
    </source>
</evidence>
<comment type="cofactor">
    <cofactor evidence="8">
        <name>Mg(2+)</name>
        <dbReference type="ChEBI" id="CHEBI:18420"/>
    </cofactor>
</comment>
<feature type="binding site" evidence="8">
    <location>
        <position position="58"/>
    </location>
    <ligand>
        <name>Mg(2+)</name>
        <dbReference type="ChEBI" id="CHEBI:18420"/>
    </ligand>
</feature>
<evidence type="ECO:0000259" key="9">
    <source>
        <dbReference type="Pfam" id="PF01648"/>
    </source>
</evidence>
<keyword evidence="4 8" id="KW-0276">Fatty acid metabolism</keyword>
<dbReference type="Gene3D" id="3.90.470.20">
    <property type="entry name" value="4'-phosphopantetheinyl transferase domain"/>
    <property type="match status" value="1"/>
</dbReference>
<evidence type="ECO:0000256" key="5">
    <source>
        <dbReference type="ARBA" id="ARBA00022842"/>
    </source>
</evidence>
<evidence type="ECO:0000256" key="2">
    <source>
        <dbReference type="ARBA" id="ARBA00022679"/>
    </source>
</evidence>
<evidence type="ECO:0000313" key="10">
    <source>
        <dbReference type="EMBL" id="TKI57636.1"/>
    </source>
</evidence>
<evidence type="ECO:0000256" key="3">
    <source>
        <dbReference type="ARBA" id="ARBA00022723"/>
    </source>
</evidence>
<dbReference type="InterPro" id="IPR002582">
    <property type="entry name" value="ACPS"/>
</dbReference>
<dbReference type="NCBIfam" id="TIGR00556">
    <property type="entry name" value="pantethn_trn"/>
    <property type="match status" value="1"/>
</dbReference>
<comment type="similarity">
    <text evidence="8">Belongs to the P-Pant transferase superfamily. AcpS family.</text>
</comment>